<dbReference type="Pfam" id="PF17851">
    <property type="entry name" value="GH43_C2"/>
    <property type="match status" value="1"/>
</dbReference>
<dbReference type="SUPFAM" id="SSF75005">
    <property type="entry name" value="Arabinanase/levansucrase/invertase"/>
    <property type="match status" value="1"/>
</dbReference>
<evidence type="ECO:0000313" key="6">
    <source>
        <dbReference type="EMBL" id="GAE32904.1"/>
    </source>
</evidence>
<dbReference type="AlphaFoldDB" id="W4QNJ5"/>
<comment type="caution">
    <text evidence="6">The sequence shown here is derived from an EMBL/GenBank/DDBJ whole genome shotgun (WGS) entry which is preliminary data.</text>
</comment>
<gene>
    <name evidence="6" type="ORF">JCM9152_4499</name>
</gene>
<accession>W4QNJ5</accession>
<evidence type="ECO:0000256" key="3">
    <source>
        <dbReference type="ARBA" id="ARBA00023295"/>
    </source>
</evidence>
<dbReference type="STRING" id="1236971.JCM9152_4499"/>
<comment type="similarity">
    <text evidence="1 4">Belongs to the glycosyl hydrolase 43 family.</text>
</comment>
<dbReference type="SUPFAM" id="SSF49899">
    <property type="entry name" value="Concanavalin A-like lectins/glucanases"/>
    <property type="match status" value="1"/>
</dbReference>
<dbReference type="PANTHER" id="PTHR42812:SF12">
    <property type="entry name" value="BETA-XYLOSIDASE-RELATED"/>
    <property type="match status" value="1"/>
</dbReference>
<dbReference type="GO" id="GO:0005975">
    <property type="term" value="P:carbohydrate metabolic process"/>
    <property type="evidence" value="ECO:0007669"/>
    <property type="project" value="InterPro"/>
</dbReference>
<evidence type="ECO:0000259" key="5">
    <source>
        <dbReference type="Pfam" id="PF17851"/>
    </source>
</evidence>
<dbReference type="InterPro" id="IPR006710">
    <property type="entry name" value="Glyco_hydro_43"/>
</dbReference>
<dbReference type="EMBL" id="BAUU01000060">
    <property type="protein sequence ID" value="GAE32904.1"/>
    <property type="molecule type" value="Genomic_DNA"/>
</dbReference>
<dbReference type="InterPro" id="IPR051795">
    <property type="entry name" value="Glycosyl_Hydrlase_43"/>
</dbReference>
<dbReference type="Proteomes" id="UP000018895">
    <property type="component" value="Unassembled WGS sequence"/>
</dbReference>
<organism evidence="6 7">
    <name type="scientific">Halalkalibacter hemicellulosilyticusJCM 9152</name>
    <dbReference type="NCBI Taxonomy" id="1236971"/>
    <lineage>
        <taxon>Bacteria</taxon>
        <taxon>Bacillati</taxon>
        <taxon>Bacillota</taxon>
        <taxon>Bacilli</taxon>
        <taxon>Bacillales</taxon>
        <taxon>Bacillaceae</taxon>
        <taxon>Halalkalibacter</taxon>
    </lineage>
</organism>
<keyword evidence="3 4" id="KW-0326">Glycosidase</keyword>
<feature type="domain" description="Beta-xylosidase C-terminal Concanavalin A-like" evidence="5">
    <location>
        <begin position="170"/>
        <end position="365"/>
    </location>
</feature>
<proteinExistence type="inferred from homology"/>
<dbReference type="Gene3D" id="2.60.120.200">
    <property type="match status" value="1"/>
</dbReference>
<evidence type="ECO:0000256" key="1">
    <source>
        <dbReference type="ARBA" id="ARBA00009865"/>
    </source>
</evidence>
<evidence type="ECO:0000256" key="2">
    <source>
        <dbReference type="ARBA" id="ARBA00022801"/>
    </source>
</evidence>
<dbReference type="Pfam" id="PF04616">
    <property type="entry name" value="Glyco_hydro_43"/>
    <property type="match status" value="1"/>
</dbReference>
<dbReference type="InterPro" id="IPR013320">
    <property type="entry name" value="ConA-like_dom_sf"/>
</dbReference>
<name>W4QNJ5_9BACI</name>
<sequence>MEIWLQEVDLETGTLVGERYSLWDGALKQIHAQEAPHLYKRNGYYYVMIAEGGTGHTHSVTIARSKFLTGPYENCKLNPILTHRHLGRDYPIVNVGHADIVETQDGEWWMVSLASRPYGGYFRNLGRETFLVPFTWEEDWPLVNPGKGIIEIETKRPSLREHRWPTAPACDHFEAADLDQRWNFIRTPRGDFWSLTERPGYLRLKLKPEMISEEVNPSFIGRRQEHLSFAASCALQFEPHHEQEVAGIVLLQNHNYQYRVELSSGKGERRIQLIKREAGAEEVVAQAKLPESEKLYVKVEAVEQDYHFYYATKAEQWQTLKEYVDGRILSTDVAGGFAGAYIGMYASSQGAASENVADFDWFEYRGM</sequence>
<dbReference type="PANTHER" id="PTHR42812">
    <property type="entry name" value="BETA-XYLOSIDASE"/>
    <property type="match status" value="1"/>
</dbReference>
<dbReference type="InterPro" id="IPR023296">
    <property type="entry name" value="Glyco_hydro_beta-prop_sf"/>
</dbReference>
<dbReference type="Gene3D" id="2.115.10.20">
    <property type="entry name" value="Glycosyl hydrolase domain, family 43"/>
    <property type="match status" value="1"/>
</dbReference>
<evidence type="ECO:0000256" key="4">
    <source>
        <dbReference type="RuleBase" id="RU361187"/>
    </source>
</evidence>
<keyword evidence="7" id="KW-1185">Reference proteome</keyword>
<keyword evidence="2 4" id="KW-0378">Hydrolase</keyword>
<evidence type="ECO:0000313" key="7">
    <source>
        <dbReference type="Proteomes" id="UP000018895"/>
    </source>
</evidence>
<dbReference type="GO" id="GO:0004553">
    <property type="term" value="F:hydrolase activity, hydrolyzing O-glycosyl compounds"/>
    <property type="evidence" value="ECO:0007669"/>
    <property type="project" value="InterPro"/>
</dbReference>
<reference evidence="6" key="1">
    <citation type="journal article" date="2014" name="Genome Announc.">
        <title>Draft Genome Sequences of Three Alkaliphilic Bacillus Strains, Bacillus wakoensis JCM 9140T, Bacillus akibai JCM 9157T, and Bacillus hemicellulosilyticus JCM 9152T.</title>
        <authorList>
            <person name="Yuki M."/>
            <person name="Oshima K."/>
            <person name="Suda W."/>
            <person name="Oshida Y."/>
            <person name="Kitamura K."/>
            <person name="Iida T."/>
            <person name="Hattori M."/>
            <person name="Ohkuma M."/>
        </authorList>
    </citation>
    <scope>NUCLEOTIDE SEQUENCE [LARGE SCALE GENOMIC DNA]</scope>
    <source>
        <strain evidence="6">JCM 9152</strain>
    </source>
</reference>
<dbReference type="InterPro" id="IPR041542">
    <property type="entry name" value="GH43_C2"/>
</dbReference>
<protein>
    <submittedName>
        <fullName evidence="6">Beta-xylosidase</fullName>
    </submittedName>
</protein>